<gene>
    <name evidence="2" type="ORF">GSOID_T00010405001</name>
</gene>
<feature type="compositionally biased region" description="Polar residues" evidence="1">
    <location>
        <begin position="48"/>
        <end position="73"/>
    </location>
</feature>
<feature type="compositionally biased region" description="Polar residues" evidence="1">
    <location>
        <begin position="1"/>
        <end position="29"/>
    </location>
</feature>
<dbReference type="EMBL" id="FN653046">
    <property type="protein sequence ID" value="CBY24537.1"/>
    <property type="molecule type" value="Genomic_DNA"/>
</dbReference>
<evidence type="ECO:0000313" key="2">
    <source>
        <dbReference type="EMBL" id="CBY24537.1"/>
    </source>
</evidence>
<feature type="compositionally biased region" description="Low complexity" evidence="1">
    <location>
        <begin position="219"/>
        <end position="231"/>
    </location>
</feature>
<evidence type="ECO:0000313" key="3">
    <source>
        <dbReference type="Proteomes" id="UP000001307"/>
    </source>
</evidence>
<dbReference type="Proteomes" id="UP000001307">
    <property type="component" value="Unassembled WGS sequence"/>
</dbReference>
<keyword evidence="3" id="KW-1185">Reference proteome</keyword>
<accession>E4XFZ7</accession>
<dbReference type="InParanoid" id="E4XFZ7"/>
<reference evidence="2" key="1">
    <citation type="journal article" date="2010" name="Science">
        <title>Plasticity of animal genome architecture unmasked by rapid evolution of a pelagic tunicate.</title>
        <authorList>
            <person name="Denoeud F."/>
            <person name="Henriet S."/>
            <person name="Mungpakdee S."/>
            <person name="Aury J.M."/>
            <person name="Da Silva C."/>
            <person name="Brinkmann H."/>
            <person name="Mikhaleva J."/>
            <person name="Olsen L.C."/>
            <person name="Jubin C."/>
            <person name="Canestro C."/>
            <person name="Bouquet J.M."/>
            <person name="Danks G."/>
            <person name="Poulain J."/>
            <person name="Campsteijn C."/>
            <person name="Adamski M."/>
            <person name="Cross I."/>
            <person name="Yadetie F."/>
            <person name="Muffato M."/>
            <person name="Louis A."/>
            <person name="Butcher S."/>
            <person name="Tsagkogeorga G."/>
            <person name="Konrad A."/>
            <person name="Singh S."/>
            <person name="Jensen M.F."/>
            <person name="Cong E.H."/>
            <person name="Eikeseth-Otteraa H."/>
            <person name="Noel B."/>
            <person name="Anthouard V."/>
            <person name="Porcel B.M."/>
            <person name="Kachouri-Lafond R."/>
            <person name="Nishino A."/>
            <person name="Ugolini M."/>
            <person name="Chourrout P."/>
            <person name="Nishida H."/>
            <person name="Aasland R."/>
            <person name="Huzurbazar S."/>
            <person name="Westhof E."/>
            <person name="Delsuc F."/>
            <person name="Lehrach H."/>
            <person name="Reinhardt R."/>
            <person name="Weissenbach J."/>
            <person name="Roy S.W."/>
            <person name="Artiguenave F."/>
            <person name="Postlethwait J.H."/>
            <person name="Manak J.R."/>
            <person name="Thompson E.M."/>
            <person name="Jaillon O."/>
            <person name="Du Pasquier L."/>
            <person name="Boudinot P."/>
            <person name="Liberles D.A."/>
            <person name="Volff J.N."/>
            <person name="Philippe H."/>
            <person name="Lenhard B."/>
            <person name="Roest Crollius H."/>
            <person name="Wincker P."/>
            <person name="Chourrout D."/>
        </authorList>
    </citation>
    <scope>NUCLEOTIDE SEQUENCE [LARGE SCALE GENOMIC DNA]</scope>
</reference>
<evidence type="ECO:0000256" key="1">
    <source>
        <dbReference type="SAM" id="MobiDB-lite"/>
    </source>
</evidence>
<feature type="compositionally biased region" description="Low complexity" evidence="1">
    <location>
        <begin position="30"/>
        <end position="47"/>
    </location>
</feature>
<dbReference type="OrthoDB" id="10388701at2759"/>
<protein>
    <submittedName>
        <fullName evidence="2">Uncharacterized protein</fullName>
    </submittedName>
</protein>
<proteinExistence type="predicted"/>
<name>E4XFZ7_OIKDI</name>
<sequence>MSNEQSLDFLQNLSSTEDSLQKSQNQSTYSVVQPSQQPEYQQQPVYQHNTQKRVQQSHQQSYQKTPNQFNSSAPALDQQIIPPLQSGDQSQPVSVFTLLASHFSLIGERLKDISTNIETHLKNGDVPNIDRSLDTLLDTILYVSNVLILLFKSIPELEHPESPETVHRELINLAVFHLSAAQIQKVPKVPVKLQEQIVARPQHQQAQQQKHHQQHHQEPLNQQQQHYTLKN</sequence>
<dbReference type="AlphaFoldDB" id="E4XFZ7"/>
<feature type="region of interest" description="Disordered" evidence="1">
    <location>
        <begin position="1"/>
        <end position="73"/>
    </location>
</feature>
<organism evidence="2">
    <name type="scientific">Oikopleura dioica</name>
    <name type="common">Tunicate</name>
    <dbReference type="NCBI Taxonomy" id="34765"/>
    <lineage>
        <taxon>Eukaryota</taxon>
        <taxon>Metazoa</taxon>
        <taxon>Chordata</taxon>
        <taxon>Tunicata</taxon>
        <taxon>Appendicularia</taxon>
        <taxon>Copelata</taxon>
        <taxon>Oikopleuridae</taxon>
        <taxon>Oikopleura</taxon>
    </lineage>
</organism>
<feature type="region of interest" description="Disordered" evidence="1">
    <location>
        <begin position="199"/>
        <end position="231"/>
    </location>
</feature>